<dbReference type="EMBL" id="JBAHYK010000044">
    <property type="protein sequence ID" value="KAL0579918.1"/>
    <property type="molecule type" value="Genomic_DNA"/>
</dbReference>
<dbReference type="PANTHER" id="PTHR23293">
    <property type="entry name" value="FAD SYNTHETASE-RELATED FMN ADENYLYLTRANSFERASE"/>
    <property type="match status" value="1"/>
</dbReference>
<evidence type="ECO:0000256" key="6">
    <source>
        <dbReference type="ARBA" id="ARBA00022695"/>
    </source>
</evidence>
<proteinExistence type="predicted"/>
<reference evidence="15 16" key="1">
    <citation type="submission" date="2024-02" db="EMBL/GenBank/DDBJ databases">
        <title>A draft genome for the cacao thread blight pathogen Marasmius crinis-equi.</title>
        <authorList>
            <person name="Cohen S.P."/>
            <person name="Baruah I.K."/>
            <person name="Amoako-Attah I."/>
            <person name="Bukari Y."/>
            <person name="Meinhardt L.W."/>
            <person name="Bailey B.A."/>
        </authorList>
    </citation>
    <scope>NUCLEOTIDE SEQUENCE [LARGE SCALE GENOMIC DNA]</scope>
    <source>
        <strain evidence="15 16">GH-76</strain>
    </source>
</reference>
<keyword evidence="9" id="KW-0067">ATP-binding</keyword>
<dbReference type="Gene3D" id="3.40.50.620">
    <property type="entry name" value="HUPs"/>
    <property type="match status" value="1"/>
</dbReference>
<feature type="domain" description="Phosphoadenosine phosphosulphate reductase" evidence="14">
    <location>
        <begin position="43"/>
        <end position="237"/>
    </location>
</feature>
<sequence length="358" mass="39282">MNRHGIAEQVYSLAESNDPIAPQVKEALEVIDRSIDDLGQDRVSISFNGGKDCTVLLHLFAGALEKRRSTSEPITPIPAIYIAVPSSFPVLEEFIEKAAKEYNLDLFTVRPPEKDTVESVVTPDVQANGRDYVNHLPAPKAVGKSKGGEGMRQALAMYQKRFPHIRGILIGTRRTDPHGSQVSHRCMTDPDWPQFERINPIINWSYSAVWAFLRQLEVPYCSLYDDGYTSLGSTYNTFPNPALLVPELSDTTDSPPVTPASILSPSTVLSSVMSTTHSSPSAPGLASPLSPTNVLSNYISSMHTRLSDGAPSPIGYSIPGVPFSAERPRPKYRPAYELQDEELERAGRGLQPPVLKVQ</sequence>
<dbReference type="InterPro" id="IPR014729">
    <property type="entry name" value="Rossmann-like_a/b/a_fold"/>
</dbReference>
<feature type="region of interest" description="Disordered" evidence="13">
    <location>
        <begin position="321"/>
        <end position="358"/>
    </location>
</feature>
<accession>A0ABR3FWL2</accession>
<evidence type="ECO:0000256" key="2">
    <source>
        <dbReference type="ARBA" id="ARBA00012393"/>
    </source>
</evidence>
<dbReference type="Proteomes" id="UP001465976">
    <property type="component" value="Unassembled WGS sequence"/>
</dbReference>
<keyword evidence="5 15" id="KW-0808">Transferase</keyword>
<evidence type="ECO:0000313" key="15">
    <source>
        <dbReference type="EMBL" id="KAL0579918.1"/>
    </source>
</evidence>
<comment type="caution">
    <text evidence="15">The sequence shown here is derived from an EMBL/GenBank/DDBJ whole genome shotgun (WGS) entry which is preliminary data.</text>
</comment>
<evidence type="ECO:0000256" key="5">
    <source>
        <dbReference type="ARBA" id="ARBA00022679"/>
    </source>
</evidence>
<evidence type="ECO:0000313" key="16">
    <source>
        <dbReference type="Proteomes" id="UP001465976"/>
    </source>
</evidence>
<evidence type="ECO:0000256" key="4">
    <source>
        <dbReference type="ARBA" id="ARBA00022643"/>
    </source>
</evidence>
<dbReference type="SUPFAM" id="SSF52402">
    <property type="entry name" value="Adenine nucleotide alpha hydrolases-like"/>
    <property type="match status" value="1"/>
</dbReference>
<dbReference type="EC" id="2.7.7.2" evidence="2"/>
<dbReference type="GO" id="GO:0003919">
    <property type="term" value="F:FMN adenylyltransferase activity"/>
    <property type="evidence" value="ECO:0007669"/>
    <property type="project" value="UniProtKB-EC"/>
</dbReference>
<evidence type="ECO:0000259" key="14">
    <source>
        <dbReference type="Pfam" id="PF01507"/>
    </source>
</evidence>
<evidence type="ECO:0000256" key="13">
    <source>
        <dbReference type="SAM" id="MobiDB-lite"/>
    </source>
</evidence>
<evidence type="ECO:0000256" key="12">
    <source>
        <dbReference type="ARBA" id="ARBA00049494"/>
    </source>
</evidence>
<evidence type="ECO:0000256" key="8">
    <source>
        <dbReference type="ARBA" id="ARBA00022827"/>
    </source>
</evidence>
<evidence type="ECO:0000256" key="11">
    <source>
        <dbReference type="ARBA" id="ARBA00031871"/>
    </source>
</evidence>
<evidence type="ECO:0000256" key="1">
    <source>
        <dbReference type="ARBA" id="ARBA00004726"/>
    </source>
</evidence>
<keyword evidence="6 15" id="KW-0548">Nucleotidyltransferase</keyword>
<organism evidence="15 16">
    <name type="scientific">Marasmius crinis-equi</name>
    <dbReference type="NCBI Taxonomy" id="585013"/>
    <lineage>
        <taxon>Eukaryota</taxon>
        <taxon>Fungi</taxon>
        <taxon>Dikarya</taxon>
        <taxon>Basidiomycota</taxon>
        <taxon>Agaricomycotina</taxon>
        <taxon>Agaricomycetes</taxon>
        <taxon>Agaricomycetidae</taxon>
        <taxon>Agaricales</taxon>
        <taxon>Marasmiineae</taxon>
        <taxon>Marasmiaceae</taxon>
        <taxon>Marasmius</taxon>
    </lineage>
</organism>
<dbReference type="CDD" id="cd23948">
    <property type="entry name" value="FAD_synthase"/>
    <property type="match status" value="1"/>
</dbReference>
<comment type="catalytic activity">
    <reaction evidence="12">
        <text>FMN + ATP + H(+) = FAD + diphosphate</text>
        <dbReference type="Rhea" id="RHEA:17237"/>
        <dbReference type="ChEBI" id="CHEBI:15378"/>
        <dbReference type="ChEBI" id="CHEBI:30616"/>
        <dbReference type="ChEBI" id="CHEBI:33019"/>
        <dbReference type="ChEBI" id="CHEBI:57692"/>
        <dbReference type="ChEBI" id="CHEBI:58210"/>
        <dbReference type="EC" id="2.7.7.2"/>
    </reaction>
</comment>
<keyword evidence="7" id="KW-0547">Nucleotide-binding</keyword>
<gene>
    <name evidence="15" type="primary">FAD1</name>
    <name evidence="15" type="ORF">V5O48_002089</name>
</gene>
<evidence type="ECO:0000256" key="3">
    <source>
        <dbReference type="ARBA" id="ARBA00022630"/>
    </source>
</evidence>
<name>A0ABR3FWL2_9AGAR</name>
<dbReference type="PANTHER" id="PTHR23293:SF9">
    <property type="entry name" value="FAD SYNTHASE"/>
    <property type="match status" value="1"/>
</dbReference>
<protein>
    <recommendedName>
        <fullName evidence="2">FAD synthase</fullName>
        <ecNumber evidence="2">2.7.7.2</ecNumber>
    </recommendedName>
    <alternativeName>
        <fullName evidence="10">FAD pyrophosphorylase</fullName>
    </alternativeName>
    <alternativeName>
        <fullName evidence="11">FMN adenylyltransferase</fullName>
    </alternativeName>
</protein>
<evidence type="ECO:0000256" key="9">
    <source>
        <dbReference type="ARBA" id="ARBA00022840"/>
    </source>
</evidence>
<dbReference type="Pfam" id="PF01507">
    <property type="entry name" value="PAPS_reduct"/>
    <property type="match status" value="1"/>
</dbReference>
<comment type="pathway">
    <text evidence="1">Cofactor biosynthesis; FAD biosynthesis; FAD from FMN: step 1/1.</text>
</comment>
<dbReference type="InterPro" id="IPR002500">
    <property type="entry name" value="PAPS_reduct_dom"/>
</dbReference>
<keyword evidence="4" id="KW-0288">FMN</keyword>
<keyword evidence="8" id="KW-0274">FAD</keyword>
<keyword evidence="3" id="KW-0285">Flavoprotein</keyword>
<keyword evidence="16" id="KW-1185">Reference proteome</keyword>
<evidence type="ECO:0000256" key="7">
    <source>
        <dbReference type="ARBA" id="ARBA00022741"/>
    </source>
</evidence>
<evidence type="ECO:0000256" key="10">
    <source>
        <dbReference type="ARBA" id="ARBA00031145"/>
    </source>
</evidence>